<dbReference type="GO" id="GO:0016740">
    <property type="term" value="F:transferase activity"/>
    <property type="evidence" value="ECO:0007669"/>
    <property type="project" value="UniProtKB-KW"/>
</dbReference>
<dbReference type="InterPro" id="IPR019896">
    <property type="entry name" value="Polysacch_pyruvyl_Trfase_CsaB"/>
</dbReference>
<evidence type="ECO:0000313" key="1">
    <source>
        <dbReference type="EMBL" id="BDI28331.1"/>
    </source>
</evidence>
<proteinExistence type="predicted"/>
<reference evidence="1 2" key="1">
    <citation type="journal article" date="2019" name="Int. J. Syst. Evol. Microbiol.">
        <title>Capsulimonas corticalis gen. nov., sp. nov., an aerobic capsulated bacterium, of a novel bacterial order, Capsulimonadales ord. nov., of the class Armatimonadia of the phylum Armatimonadetes.</title>
        <authorList>
            <person name="Li J."/>
            <person name="Kudo C."/>
            <person name="Tonouchi A."/>
        </authorList>
    </citation>
    <scope>NUCLEOTIDE SEQUENCE [LARGE SCALE GENOMIC DNA]</scope>
    <source>
        <strain evidence="1 2">AX-7</strain>
    </source>
</reference>
<dbReference type="AlphaFoldDB" id="A0A402D3A0"/>
<dbReference type="InterPro" id="IPR007345">
    <property type="entry name" value="Polysacch_pyruvyl_Trfase"/>
</dbReference>
<sequence length="367" mass="38782">MSARGPRVALSGYYGFANAGDEAVLAGLIQSLRAGGGADLTIDALSIAPEETAATHSVTASHRYQVKALIESLRRADLLLSGGGSLLQDVTSAHGVFYYLGVVRLAQILGKKTMFIAQGIGPLIRPRTRRMVASVANRLDAVTVRDPESLALLREIGVSRPPMEVTADPALLLTSRAPSTGTREGQIAVSLRPWAQSAESLPEMVAKASAIGAPNARAIAVAMQPQSDFAPMEQFARQWRQTSDQQTVSLPASADAPLPLPDLLSAIGSSQMVVGMRLHALILAAAAGVPSAALAYDPKVGAFMRSTGQEDAVLDVHAADQAALDQTIARVWAERAERAGRLHEALPPLRASAMRNAEIALDLIRRR</sequence>
<keyword evidence="2" id="KW-1185">Reference proteome</keyword>
<accession>A0A402D3A0</accession>
<dbReference type="KEGG" id="ccot:CCAX7_003820"/>
<dbReference type="Pfam" id="PF04230">
    <property type="entry name" value="PS_pyruv_trans"/>
    <property type="match status" value="1"/>
</dbReference>
<name>A0A402D3A0_9BACT</name>
<gene>
    <name evidence="1" type="ORF">CCAX7_003820</name>
</gene>
<dbReference type="RefSeq" id="WP_165864524.1">
    <property type="nucleotide sequence ID" value="NZ_AP025739.1"/>
</dbReference>
<organism evidence="1 2">
    <name type="scientific">Capsulimonas corticalis</name>
    <dbReference type="NCBI Taxonomy" id="2219043"/>
    <lineage>
        <taxon>Bacteria</taxon>
        <taxon>Bacillati</taxon>
        <taxon>Armatimonadota</taxon>
        <taxon>Armatimonadia</taxon>
        <taxon>Capsulimonadales</taxon>
        <taxon>Capsulimonadaceae</taxon>
        <taxon>Capsulimonas</taxon>
    </lineage>
</organism>
<dbReference type="PANTHER" id="PTHR36836">
    <property type="entry name" value="COLANIC ACID BIOSYNTHESIS PROTEIN WCAK"/>
    <property type="match status" value="1"/>
</dbReference>
<dbReference type="PANTHER" id="PTHR36836:SF1">
    <property type="entry name" value="COLANIC ACID BIOSYNTHESIS PROTEIN WCAK"/>
    <property type="match status" value="1"/>
</dbReference>
<evidence type="ECO:0000313" key="2">
    <source>
        <dbReference type="Proteomes" id="UP000287394"/>
    </source>
</evidence>
<dbReference type="EMBL" id="AP025739">
    <property type="protein sequence ID" value="BDI28331.1"/>
    <property type="molecule type" value="Genomic_DNA"/>
</dbReference>
<dbReference type="Proteomes" id="UP000287394">
    <property type="component" value="Chromosome"/>
</dbReference>
<keyword evidence="1" id="KW-0808">Transferase</keyword>
<dbReference type="NCBIfam" id="TIGR03609">
    <property type="entry name" value="S_layer_CsaB"/>
    <property type="match status" value="1"/>
</dbReference>
<protein>
    <submittedName>
        <fullName evidence="1">Polysaccharide pyruvyl transferase CsaB</fullName>
    </submittedName>
</protein>